<dbReference type="InterPro" id="IPR005509">
    <property type="entry name" value="AfsA_hotdog_dom"/>
</dbReference>
<sequence length="243" mass="27784">MVIVGDRFEQFAGNQQVLTISAAETLLAQNQVDHNVRLLLGQGVSPSRLENLIKLAESERKRPLLAFNRPEKAGRSHAHKHDPRNSMISMPRRVGPSSFLLDVWLDDECADLSDHMTGQHIQGMVLLEATRQAFLAVTEEFYLKDDPASSYFVINQMDSEYLQFVFPLPISILYEVEEHEPGKRNTHRFQVRMSVIQNEKICCVVKTRFSTYHDSFISTKEEGMAVTALQHELYAEAQHEKRA</sequence>
<evidence type="ECO:0000313" key="4">
    <source>
        <dbReference type="Proteomes" id="UP000030063"/>
    </source>
</evidence>
<accession>A0A0A1YMN3</accession>
<dbReference type="Proteomes" id="UP000030063">
    <property type="component" value="Unassembled WGS sequence"/>
</dbReference>
<organism evidence="3 4">
    <name type="scientific">Pseudomonas taeanensis MS-3</name>
    <dbReference type="NCBI Taxonomy" id="1395571"/>
    <lineage>
        <taxon>Bacteria</taxon>
        <taxon>Pseudomonadati</taxon>
        <taxon>Pseudomonadota</taxon>
        <taxon>Gammaproteobacteria</taxon>
        <taxon>Pseudomonadales</taxon>
        <taxon>Pseudomonadaceae</taxon>
        <taxon>Pseudomonas</taxon>
    </lineage>
</organism>
<dbReference type="EMBL" id="AWSQ01000001">
    <property type="protein sequence ID" value="KFX71182.1"/>
    <property type="molecule type" value="Genomic_DNA"/>
</dbReference>
<protein>
    <recommendedName>
        <fullName evidence="2">A-factor biosynthesis hotdog domain-containing protein</fullName>
    </recommendedName>
</protein>
<name>A0A0A1YMN3_9PSED</name>
<evidence type="ECO:0000259" key="2">
    <source>
        <dbReference type="Pfam" id="PF03756"/>
    </source>
</evidence>
<proteinExistence type="predicted"/>
<dbReference type="AlphaFoldDB" id="A0A0A1YMN3"/>
<feature type="region of interest" description="Disordered" evidence="1">
    <location>
        <begin position="68"/>
        <end position="88"/>
    </location>
</feature>
<dbReference type="Pfam" id="PF03756">
    <property type="entry name" value="AfsA"/>
    <property type="match status" value="1"/>
</dbReference>
<evidence type="ECO:0000313" key="3">
    <source>
        <dbReference type="EMBL" id="KFX71182.1"/>
    </source>
</evidence>
<comment type="caution">
    <text evidence="3">The sequence shown here is derived from an EMBL/GenBank/DDBJ whole genome shotgun (WGS) entry which is preliminary data.</text>
</comment>
<reference evidence="3 4" key="1">
    <citation type="journal article" date="2014" name="Genome Announc.">
        <title>Draft Genome Sequence of Petroleum Oil-Degrading Marine Bacterium Pseudomonas taeanensis Strain MS-3, Isolated from a Crude Oil-Contaminated Seashore.</title>
        <authorList>
            <person name="Lee S.Y."/>
            <person name="Kim S.H."/>
            <person name="Lee D.G."/>
            <person name="Shin S."/>
            <person name="Yun S.H."/>
            <person name="Choi C.W."/>
            <person name="Chung Y.H."/>
            <person name="Choi J.S."/>
            <person name="Kahng H.Y."/>
            <person name="Kim S.I."/>
        </authorList>
    </citation>
    <scope>NUCLEOTIDE SEQUENCE [LARGE SCALE GENOMIC DNA]</scope>
    <source>
        <strain evidence="3 4">MS-3</strain>
    </source>
</reference>
<dbReference type="eggNOG" id="ENOG5030SRQ">
    <property type="taxonomic scope" value="Bacteria"/>
</dbReference>
<feature type="domain" description="A-factor biosynthesis hotdog" evidence="2">
    <location>
        <begin position="79"/>
        <end position="208"/>
    </location>
</feature>
<keyword evidence="4" id="KW-1185">Reference proteome</keyword>
<dbReference type="STRING" id="1395571.TMS3_0104415"/>
<gene>
    <name evidence="3" type="ORF">TMS3_0104415</name>
</gene>
<evidence type="ECO:0000256" key="1">
    <source>
        <dbReference type="SAM" id="MobiDB-lite"/>
    </source>
</evidence>